<feature type="domain" description="OB" evidence="2">
    <location>
        <begin position="79"/>
        <end position="139"/>
    </location>
</feature>
<evidence type="ECO:0000313" key="5">
    <source>
        <dbReference type="EMBL" id="MCZ3373270.1"/>
    </source>
</evidence>
<dbReference type="Proteomes" id="UP001068021">
    <property type="component" value="Unassembled WGS sequence"/>
</dbReference>
<keyword evidence="6" id="KW-1185">Reference proteome</keyword>
<gene>
    <name evidence="5" type="ORF">O3H35_11550</name>
    <name evidence="4" type="ORF">O3H54_06445</name>
</gene>
<dbReference type="InterPro" id="IPR051231">
    <property type="entry name" value="SOSS-B"/>
</dbReference>
<dbReference type="InterPro" id="IPR012340">
    <property type="entry name" value="NA-bd_OB-fold"/>
</dbReference>
<feature type="domain" description="OB" evidence="2">
    <location>
        <begin position="300"/>
        <end position="366"/>
    </location>
</feature>
<evidence type="ECO:0000256" key="1">
    <source>
        <dbReference type="ARBA" id="ARBA00023125"/>
    </source>
</evidence>
<evidence type="ECO:0000313" key="6">
    <source>
        <dbReference type="Proteomes" id="UP001068021"/>
    </source>
</evidence>
<dbReference type="InterPro" id="IPR004365">
    <property type="entry name" value="NA-bd_OB_tRNA"/>
</dbReference>
<comment type="caution">
    <text evidence="4">The sequence shown here is derived from an EMBL/GenBank/DDBJ whole genome shotgun (WGS) entry which is preliminary data.</text>
</comment>
<reference evidence="4" key="1">
    <citation type="submission" date="2022-12" db="EMBL/GenBank/DDBJ databases">
        <title>Reclassification of two methanogenic archaea species isolated from the Kolyma lowland permafrost.</title>
        <authorList>
            <person name="Trubitsyn V.E."/>
            <person name="Rivkina E.M."/>
            <person name="Shcherbakova V.A."/>
        </authorList>
    </citation>
    <scope>NUCLEOTIDE SEQUENCE</scope>
    <source>
        <strain evidence="4">M2</strain>
        <strain evidence="5">MK4</strain>
    </source>
</reference>
<dbReference type="PANTHER" id="PTHR13356">
    <property type="entry name" value="OB FOLD NUCLEIC ACID BINDING PROTEIN-RELATED"/>
    <property type="match status" value="1"/>
</dbReference>
<evidence type="ECO:0000313" key="4">
    <source>
        <dbReference type="EMBL" id="MCZ3365518.1"/>
    </source>
</evidence>
<keyword evidence="1" id="KW-0238">DNA-binding</keyword>
<dbReference type="CDD" id="cd04491">
    <property type="entry name" value="SoSSB_OBF"/>
    <property type="match status" value="5"/>
</dbReference>
<dbReference type="EMBL" id="JAPVER010000020">
    <property type="protein sequence ID" value="MCZ3365518.1"/>
    <property type="molecule type" value="Genomic_DNA"/>
</dbReference>
<feature type="domain" description="Replication factor A C-terminal" evidence="3">
    <location>
        <begin position="661"/>
        <end position="782"/>
    </location>
</feature>
<organism evidence="4 6">
    <name type="scientific">Methanobacterium veterum</name>
    <dbReference type="NCBI Taxonomy" id="408577"/>
    <lineage>
        <taxon>Archaea</taxon>
        <taxon>Methanobacteriati</taxon>
        <taxon>Methanobacteriota</taxon>
        <taxon>Methanomada group</taxon>
        <taxon>Methanobacteria</taxon>
        <taxon>Methanobacteriales</taxon>
        <taxon>Methanobacteriaceae</taxon>
        <taxon>Methanobacterium</taxon>
    </lineage>
</organism>
<dbReference type="GO" id="GO:0003677">
    <property type="term" value="F:DNA binding"/>
    <property type="evidence" value="ECO:0007669"/>
    <property type="project" value="UniProtKB-KW"/>
</dbReference>
<protein>
    <submittedName>
        <fullName evidence="4">OB-fold nucleic acid binding domain-containing protein</fullName>
    </submittedName>
</protein>
<dbReference type="Pfam" id="PF01336">
    <property type="entry name" value="tRNA_anti-codon"/>
    <property type="match status" value="3"/>
</dbReference>
<dbReference type="InterPro" id="IPR013955">
    <property type="entry name" value="Rep_factor-A_C"/>
</dbReference>
<dbReference type="GO" id="GO:0010212">
    <property type="term" value="P:response to ionizing radiation"/>
    <property type="evidence" value="ECO:0007669"/>
    <property type="project" value="TreeGrafter"/>
</dbReference>
<dbReference type="EMBL" id="JAPVES010000030">
    <property type="protein sequence ID" value="MCZ3373270.1"/>
    <property type="molecule type" value="Genomic_DNA"/>
</dbReference>
<dbReference type="Proteomes" id="UP001074446">
    <property type="component" value="Unassembled WGS sequence"/>
</dbReference>
<dbReference type="Pfam" id="PF08646">
    <property type="entry name" value="Rep_fac-A_C"/>
    <property type="match status" value="1"/>
</dbReference>
<name>A0A9E5DJS8_9EURY</name>
<dbReference type="Gene3D" id="2.40.50.140">
    <property type="entry name" value="Nucleic acid-binding proteins"/>
    <property type="match status" value="6"/>
</dbReference>
<evidence type="ECO:0000259" key="3">
    <source>
        <dbReference type="Pfam" id="PF08646"/>
    </source>
</evidence>
<feature type="domain" description="OB" evidence="2">
    <location>
        <begin position="192"/>
        <end position="267"/>
    </location>
</feature>
<evidence type="ECO:0000259" key="2">
    <source>
        <dbReference type="Pfam" id="PF01336"/>
    </source>
</evidence>
<accession>A0A9E5DJS8</accession>
<dbReference type="SUPFAM" id="SSF50249">
    <property type="entry name" value="Nucleic acid-binding proteins"/>
    <property type="match status" value="6"/>
</dbReference>
<dbReference type="GO" id="GO:0000724">
    <property type="term" value="P:double-strand break repair via homologous recombination"/>
    <property type="evidence" value="ECO:0007669"/>
    <property type="project" value="TreeGrafter"/>
</dbReference>
<dbReference type="AlphaFoldDB" id="A0A9E5DJS8"/>
<dbReference type="PANTHER" id="PTHR13356:SF0">
    <property type="entry name" value="SOSS COMPLEX SUBUNIT B HOMOLOG"/>
    <property type="match status" value="1"/>
</dbReference>
<proteinExistence type="predicted"/>
<sequence length="789" mass="89182">MENDVKSEYQRISDKISYDDFLKRIEDMKKDYEDVSFMDELDIARMIVGEYIDEENVPLAKDNELRKISELETGLHDISITGRIMRISNAKAFVTKKGKEGKVQNIMLADDTGEIRVVLWTDNIKQLKNFSEGDIVKINNVEIKDGYRSEEAHLQGRSTIEKVEGEEADNLPEYAEKITKIADIQGEMQVNVIARVVRISRIRTYNSNGREGQFITLDLKDDSGSISITLWNKDVEIINEIELKEGDSIKILGAQSRVRNGEVNLTHSWIGRIIKDDFDVPEYEEAEIMKIGDAHEMKDVTLMGVVSKIQDAITFQRSDGSAGSVKSVVISDETGSIKVTLWNDDTKLDINKGDILKITGGNIEFDDYSDGYRINTNWNSGIIINPEDDAGLKQVLEEHKKELEPIKIEDLHKLEDEGDEVDIIGRMMELYDANEFQRADGSAGLVRSVKIADDTGTIRASLWDDKAKLRLNRGDLVKIENAKTRFRDDSVELSIGKTVRIIKMSENDAQSLPPIDELEGEMYKPIKISELENIKSERDEVGIIGRIINLYDVNEFQRSNGTMGMVRTVELADDTGSVRASFWDEKAEMGLNRGGAIWIKNARPRFRNDAVELSVGRATMVIKPKDEEAAALPSLEEIEESIYKTKKIEELTEDDKNIKLSGEIIEAYGDRILYEMCPNCNKRVEYVDDAFVCDFCGEEIQQPNYLMIVPCVIEDETGTVRTTFFRKQAEELIGMTTEKANEVIMTTADEGSLAGKVEDLIGSEITVIADASFDEYNEEIRLIAKKIVK</sequence>
<dbReference type="RefSeq" id="WP_048081544.1">
    <property type="nucleotide sequence ID" value="NZ_JAPVER010000020.1"/>
</dbReference>